<name>A0A8J2NN36_9HEXA</name>
<evidence type="ECO:0000313" key="1">
    <source>
        <dbReference type="EMBL" id="CAG7714121.1"/>
    </source>
</evidence>
<organism evidence="1 2">
    <name type="scientific">Allacma fusca</name>
    <dbReference type="NCBI Taxonomy" id="39272"/>
    <lineage>
        <taxon>Eukaryota</taxon>
        <taxon>Metazoa</taxon>
        <taxon>Ecdysozoa</taxon>
        <taxon>Arthropoda</taxon>
        <taxon>Hexapoda</taxon>
        <taxon>Collembola</taxon>
        <taxon>Symphypleona</taxon>
        <taxon>Sminthuridae</taxon>
        <taxon>Allacma</taxon>
    </lineage>
</organism>
<dbReference type="Proteomes" id="UP000708208">
    <property type="component" value="Unassembled WGS sequence"/>
</dbReference>
<protein>
    <submittedName>
        <fullName evidence="1">Uncharacterized protein</fullName>
    </submittedName>
</protein>
<sequence>MISDNFDRYNCDEFNLPSRLGILKNLDRFDAGFFALHGKQASVLDPRLRKATNFYFLSKKGENNGIA</sequence>
<gene>
    <name evidence="1" type="ORF">AFUS01_LOCUS5274</name>
</gene>
<keyword evidence="2" id="KW-1185">Reference proteome</keyword>
<reference evidence="1" key="1">
    <citation type="submission" date="2021-06" db="EMBL/GenBank/DDBJ databases">
        <authorList>
            <person name="Hodson N. C."/>
            <person name="Mongue J. A."/>
            <person name="Jaron S. K."/>
        </authorList>
    </citation>
    <scope>NUCLEOTIDE SEQUENCE</scope>
</reference>
<dbReference type="EMBL" id="CAJVCH010033427">
    <property type="protein sequence ID" value="CAG7714121.1"/>
    <property type="molecule type" value="Genomic_DNA"/>
</dbReference>
<proteinExistence type="predicted"/>
<comment type="caution">
    <text evidence="1">The sequence shown here is derived from an EMBL/GenBank/DDBJ whole genome shotgun (WGS) entry which is preliminary data.</text>
</comment>
<accession>A0A8J2NN36</accession>
<evidence type="ECO:0000313" key="2">
    <source>
        <dbReference type="Proteomes" id="UP000708208"/>
    </source>
</evidence>
<dbReference type="OrthoDB" id="329835at2759"/>
<dbReference type="AlphaFoldDB" id="A0A8J2NN36"/>